<dbReference type="EMBL" id="JACKSJ010000025">
    <property type="protein sequence ID" value="MCV7169040.1"/>
    <property type="molecule type" value="Genomic_DNA"/>
</dbReference>
<evidence type="ECO:0000313" key="1">
    <source>
        <dbReference type="EMBL" id="MCV7169040.1"/>
    </source>
</evidence>
<reference evidence="1" key="2">
    <citation type="journal article" date="2022" name="BMC Genomics">
        <title>Comparative genome analysis of mycobacteria focusing on tRNA and non-coding RNA.</title>
        <authorList>
            <person name="Behra P.R.K."/>
            <person name="Pettersson B.M.F."/>
            <person name="Ramesh M."/>
            <person name="Das S."/>
            <person name="Dasgupta S."/>
            <person name="Kirsebom L.A."/>
        </authorList>
    </citation>
    <scope>NUCLEOTIDE SEQUENCE</scope>
    <source>
        <strain evidence="1">DSM 44615</strain>
    </source>
</reference>
<proteinExistence type="predicted"/>
<evidence type="ECO:0000313" key="2">
    <source>
        <dbReference type="Proteomes" id="UP001140293"/>
    </source>
</evidence>
<sequence>MMALLRKLFRIGKLPDDMRTQVEAEGVIFCAEFLGAVVRFTGQVPGRRSVGLVRGYGGALVLTNQRVLATLSAIPGKAGRSVDQPWTAVQRGMVAGTVSEAGLLLDIPDLAVVHPEFSGQFSLTYKTALPADVLTRIPTRTIGFDVPPKFVYSALGIPRG</sequence>
<dbReference type="Proteomes" id="UP001140293">
    <property type="component" value="Unassembled WGS sequence"/>
</dbReference>
<organism evidence="1 2">
    <name type="scientific">[Mycobacterium] manitobense</name>
    <dbReference type="NCBI Taxonomy" id="190147"/>
    <lineage>
        <taxon>Bacteria</taxon>
        <taxon>Bacillati</taxon>
        <taxon>Actinomycetota</taxon>
        <taxon>Actinomycetes</taxon>
        <taxon>Mycobacteriales</taxon>
        <taxon>Mycobacteriaceae</taxon>
        <taxon>Mycolicibacterium</taxon>
    </lineage>
</organism>
<dbReference type="AlphaFoldDB" id="A0A9X2YJ12"/>
<comment type="caution">
    <text evidence="1">The sequence shown here is derived from an EMBL/GenBank/DDBJ whole genome shotgun (WGS) entry which is preliminary data.</text>
</comment>
<name>A0A9X2YJ12_9MYCO</name>
<protein>
    <submittedName>
        <fullName evidence="1">Uncharacterized protein</fullName>
    </submittedName>
</protein>
<reference evidence="1" key="1">
    <citation type="submission" date="2020-07" db="EMBL/GenBank/DDBJ databases">
        <authorList>
            <person name="Pettersson B.M.F."/>
            <person name="Behra P.R.K."/>
            <person name="Ramesh M."/>
            <person name="Das S."/>
            <person name="Dasgupta S."/>
            <person name="Kirsebom L.A."/>
        </authorList>
    </citation>
    <scope>NUCLEOTIDE SEQUENCE</scope>
    <source>
        <strain evidence="1">DSM 44615</strain>
    </source>
</reference>
<keyword evidence="2" id="KW-1185">Reference proteome</keyword>
<gene>
    <name evidence="1" type="ORF">H7I41_03765</name>
</gene>
<accession>A0A9X2YJ12</accession>